<dbReference type="Gene3D" id="3.40.50.2300">
    <property type="match status" value="1"/>
</dbReference>
<feature type="DNA-binding region" description="OmpR/PhoB-type" evidence="9">
    <location>
        <begin position="134"/>
        <end position="233"/>
    </location>
</feature>
<dbReference type="GO" id="GO:0042802">
    <property type="term" value="F:identical protein binding"/>
    <property type="evidence" value="ECO:0007669"/>
    <property type="project" value="UniProtKB-ARBA"/>
</dbReference>
<dbReference type="InterPro" id="IPR011006">
    <property type="entry name" value="CheY-like_superfamily"/>
</dbReference>
<dbReference type="GO" id="GO:0005829">
    <property type="term" value="C:cytosol"/>
    <property type="evidence" value="ECO:0007669"/>
    <property type="project" value="TreeGrafter"/>
</dbReference>
<dbReference type="Gene3D" id="6.10.250.690">
    <property type="match status" value="1"/>
</dbReference>
<dbReference type="InterPro" id="IPR001867">
    <property type="entry name" value="OmpR/PhoB-type_DNA-bd"/>
</dbReference>
<keyword evidence="4" id="KW-0902">Two-component regulatory system</keyword>
<evidence type="ECO:0000256" key="7">
    <source>
        <dbReference type="ARBA" id="ARBA00023163"/>
    </source>
</evidence>
<evidence type="ECO:0000256" key="1">
    <source>
        <dbReference type="ARBA" id="ARBA00004496"/>
    </source>
</evidence>
<keyword evidence="6 9" id="KW-0238">DNA-binding</keyword>
<name>A0A9D3A1J7_9ACTN</name>
<dbReference type="PANTHER" id="PTHR48111:SF50">
    <property type="entry name" value="KDP OPERON TRANSCRIPTIONAL REGULATORY PROTEIN KDPE"/>
    <property type="match status" value="1"/>
</dbReference>
<evidence type="ECO:0000256" key="3">
    <source>
        <dbReference type="ARBA" id="ARBA00022553"/>
    </source>
</evidence>
<evidence type="ECO:0000259" key="10">
    <source>
        <dbReference type="PROSITE" id="PS50110"/>
    </source>
</evidence>
<dbReference type="SMART" id="SM00448">
    <property type="entry name" value="REC"/>
    <property type="match status" value="1"/>
</dbReference>
<evidence type="ECO:0000256" key="2">
    <source>
        <dbReference type="ARBA" id="ARBA00022490"/>
    </source>
</evidence>
<evidence type="ECO:0000256" key="8">
    <source>
        <dbReference type="PROSITE-ProRule" id="PRU00169"/>
    </source>
</evidence>
<dbReference type="EMBL" id="DYWI01000118">
    <property type="protein sequence ID" value="HJF65716.1"/>
    <property type="molecule type" value="Genomic_DNA"/>
</dbReference>
<dbReference type="GO" id="GO:0032993">
    <property type="term" value="C:protein-DNA complex"/>
    <property type="evidence" value="ECO:0007669"/>
    <property type="project" value="TreeGrafter"/>
</dbReference>
<dbReference type="GO" id="GO:0000156">
    <property type="term" value="F:phosphorelay response regulator activity"/>
    <property type="evidence" value="ECO:0007669"/>
    <property type="project" value="TreeGrafter"/>
</dbReference>
<dbReference type="InterPro" id="IPR036388">
    <property type="entry name" value="WH-like_DNA-bd_sf"/>
</dbReference>
<dbReference type="PROSITE" id="PS50110">
    <property type="entry name" value="RESPONSE_REGULATORY"/>
    <property type="match status" value="1"/>
</dbReference>
<dbReference type="CDD" id="cd00383">
    <property type="entry name" value="trans_reg_C"/>
    <property type="match status" value="1"/>
</dbReference>
<dbReference type="Gene3D" id="1.10.10.10">
    <property type="entry name" value="Winged helix-like DNA-binding domain superfamily/Winged helix DNA-binding domain"/>
    <property type="match status" value="1"/>
</dbReference>
<dbReference type="PANTHER" id="PTHR48111">
    <property type="entry name" value="REGULATOR OF RPOS"/>
    <property type="match status" value="1"/>
</dbReference>
<dbReference type="SMART" id="SM00862">
    <property type="entry name" value="Trans_reg_C"/>
    <property type="match status" value="1"/>
</dbReference>
<evidence type="ECO:0000256" key="9">
    <source>
        <dbReference type="PROSITE-ProRule" id="PRU01091"/>
    </source>
</evidence>
<evidence type="ECO:0000256" key="4">
    <source>
        <dbReference type="ARBA" id="ARBA00023012"/>
    </source>
</evidence>
<protein>
    <submittedName>
        <fullName evidence="12">Response regulator</fullName>
    </submittedName>
</protein>
<keyword evidence="5" id="KW-0805">Transcription regulation</keyword>
<gene>
    <name evidence="12" type="ORF">K8U77_06335</name>
</gene>
<keyword evidence="2" id="KW-0963">Cytoplasm</keyword>
<comment type="caution">
    <text evidence="12">The sequence shown here is derived from an EMBL/GenBank/DDBJ whole genome shotgun (WGS) entry which is preliminary data.</text>
</comment>
<keyword evidence="3 8" id="KW-0597">Phosphoprotein</keyword>
<evidence type="ECO:0000256" key="6">
    <source>
        <dbReference type="ARBA" id="ARBA00023125"/>
    </source>
</evidence>
<dbReference type="Pfam" id="PF00072">
    <property type="entry name" value="Response_reg"/>
    <property type="match status" value="1"/>
</dbReference>
<feature type="domain" description="OmpR/PhoB-type" evidence="11">
    <location>
        <begin position="134"/>
        <end position="233"/>
    </location>
</feature>
<dbReference type="GO" id="GO:0045893">
    <property type="term" value="P:positive regulation of DNA-templated transcription"/>
    <property type="evidence" value="ECO:0007669"/>
    <property type="project" value="UniProtKB-ARBA"/>
</dbReference>
<dbReference type="InterPro" id="IPR001789">
    <property type="entry name" value="Sig_transdc_resp-reg_receiver"/>
</dbReference>
<keyword evidence="7" id="KW-0804">Transcription</keyword>
<reference evidence="12" key="2">
    <citation type="submission" date="2021-09" db="EMBL/GenBank/DDBJ databases">
        <authorList>
            <person name="Gilroy R."/>
        </authorList>
    </citation>
    <scope>NUCLEOTIDE SEQUENCE</scope>
    <source>
        <strain evidence="12">ChiGjej6B6-11269</strain>
    </source>
</reference>
<sequence>MVHDQFEVLVVEDEAPVRSLVATTLDLRGYRCIQAEDGASGLLAVASRKPDLMLLDLGLPDMDGTEVIRKVRSWSEMPIIVLSARLEDADKVEALDAGADDYLVKPFSIEELFARIRVALRRIRSDASGASGFEDAYINGDLAIDYSAAIVTISDAEIHLTPMEYKLLCLLARNTGKVLTHNYILKEVWGSALASDMASLRVFMTTLRRKIEADPSHPRYIQTHVGVGYRMMRVEEA</sequence>
<evidence type="ECO:0000313" key="13">
    <source>
        <dbReference type="Proteomes" id="UP000786989"/>
    </source>
</evidence>
<dbReference type="PROSITE" id="PS51755">
    <property type="entry name" value="OMPR_PHOB"/>
    <property type="match status" value="1"/>
</dbReference>
<dbReference type="SUPFAM" id="SSF52172">
    <property type="entry name" value="CheY-like"/>
    <property type="match status" value="1"/>
</dbReference>
<comment type="subcellular location">
    <subcellularLocation>
        <location evidence="1">Cytoplasm</location>
    </subcellularLocation>
</comment>
<dbReference type="FunFam" id="3.40.50.2300:FF:000021">
    <property type="entry name" value="Two-component system response regulator KdpE"/>
    <property type="match status" value="1"/>
</dbReference>
<accession>A0A9D3A1J7</accession>
<evidence type="ECO:0000313" key="12">
    <source>
        <dbReference type="EMBL" id="HJF65716.1"/>
    </source>
</evidence>
<organism evidence="12 13">
    <name type="scientific">Slackia equolifaciens</name>
    <dbReference type="NCBI Taxonomy" id="498718"/>
    <lineage>
        <taxon>Bacteria</taxon>
        <taxon>Bacillati</taxon>
        <taxon>Actinomycetota</taxon>
        <taxon>Coriobacteriia</taxon>
        <taxon>Eggerthellales</taxon>
        <taxon>Eggerthellaceae</taxon>
        <taxon>Slackia</taxon>
    </lineage>
</organism>
<feature type="domain" description="Response regulatory" evidence="10">
    <location>
        <begin position="7"/>
        <end position="120"/>
    </location>
</feature>
<dbReference type="AlphaFoldDB" id="A0A9D3A1J7"/>
<evidence type="ECO:0000259" key="11">
    <source>
        <dbReference type="PROSITE" id="PS51755"/>
    </source>
</evidence>
<proteinExistence type="predicted"/>
<dbReference type="InterPro" id="IPR039420">
    <property type="entry name" value="WalR-like"/>
</dbReference>
<dbReference type="Proteomes" id="UP000786989">
    <property type="component" value="Unassembled WGS sequence"/>
</dbReference>
<reference evidence="12" key="1">
    <citation type="journal article" date="2021" name="PeerJ">
        <title>Extensive microbial diversity within the chicken gut microbiome revealed by metagenomics and culture.</title>
        <authorList>
            <person name="Gilroy R."/>
            <person name="Ravi A."/>
            <person name="Getino M."/>
            <person name="Pursley I."/>
            <person name="Horton D.L."/>
            <person name="Alikhan N.F."/>
            <person name="Baker D."/>
            <person name="Gharbi K."/>
            <person name="Hall N."/>
            <person name="Watson M."/>
            <person name="Adriaenssens E.M."/>
            <person name="Foster-Nyarko E."/>
            <person name="Jarju S."/>
            <person name="Secka A."/>
            <person name="Antonio M."/>
            <person name="Oren A."/>
            <person name="Chaudhuri R.R."/>
            <person name="La Ragione R."/>
            <person name="Hildebrand F."/>
            <person name="Pallen M.J."/>
        </authorList>
    </citation>
    <scope>NUCLEOTIDE SEQUENCE</scope>
    <source>
        <strain evidence="12">ChiGjej6B6-11269</strain>
    </source>
</reference>
<dbReference type="CDD" id="cd17620">
    <property type="entry name" value="REC_OmpR_KdpE-like"/>
    <property type="match status" value="1"/>
</dbReference>
<dbReference type="Pfam" id="PF00486">
    <property type="entry name" value="Trans_reg_C"/>
    <property type="match status" value="1"/>
</dbReference>
<feature type="modified residue" description="4-aspartylphosphate" evidence="8">
    <location>
        <position position="56"/>
    </location>
</feature>
<evidence type="ECO:0000256" key="5">
    <source>
        <dbReference type="ARBA" id="ARBA00023015"/>
    </source>
</evidence>
<dbReference type="GO" id="GO:0000987">
    <property type="term" value="F:cis-regulatory region sequence-specific DNA binding"/>
    <property type="evidence" value="ECO:0007669"/>
    <property type="project" value="UniProtKB-ARBA"/>
</dbReference>